<dbReference type="EMBL" id="CP127294">
    <property type="protein sequence ID" value="WIX77356.1"/>
    <property type="molecule type" value="Genomic_DNA"/>
</dbReference>
<accession>A0A9Y2IDM2</accession>
<dbReference type="RefSeq" id="WP_285968097.1">
    <property type="nucleotide sequence ID" value="NZ_CP127294.1"/>
</dbReference>
<evidence type="ECO:0000256" key="1">
    <source>
        <dbReference type="SAM" id="Phobius"/>
    </source>
</evidence>
<keyword evidence="1" id="KW-0472">Membrane</keyword>
<evidence type="ECO:0000313" key="2">
    <source>
        <dbReference type="EMBL" id="WIX77356.1"/>
    </source>
</evidence>
<sequence>MGRIPAVAQAAVVGAPGTAYWWLLVAGSGAMVLGFVVSTVCYRAACRWGSRGFETSSLFVGFAAVAGMVAALWGGIEIVSEAPSGPPAGTGEFLLLLVAALVIGAVLAGMIALERTARVPPELVSVVSLDPVPVVPLALAVLAAVGTAVLAALGVAGVLHLSVMTTVAWVYVGAGLLFVGALVLIALMWTLAAIFDA</sequence>
<keyword evidence="1" id="KW-1133">Transmembrane helix</keyword>
<proteinExistence type="predicted"/>
<feature type="transmembrane region" description="Helical" evidence="1">
    <location>
        <begin position="57"/>
        <end position="73"/>
    </location>
</feature>
<keyword evidence="1" id="KW-0812">Transmembrane</keyword>
<gene>
    <name evidence="2" type="ORF">QRX50_39100</name>
</gene>
<dbReference type="Proteomes" id="UP001236014">
    <property type="component" value="Chromosome"/>
</dbReference>
<dbReference type="AlphaFoldDB" id="A0A9Y2IDM2"/>
<organism evidence="2 3">
    <name type="scientific">Amycolatopsis carbonis</name>
    <dbReference type="NCBI Taxonomy" id="715471"/>
    <lineage>
        <taxon>Bacteria</taxon>
        <taxon>Bacillati</taxon>
        <taxon>Actinomycetota</taxon>
        <taxon>Actinomycetes</taxon>
        <taxon>Pseudonocardiales</taxon>
        <taxon>Pseudonocardiaceae</taxon>
        <taxon>Amycolatopsis</taxon>
    </lineage>
</organism>
<dbReference type="KEGG" id="acab:QRX50_39100"/>
<feature type="transmembrane region" description="Helical" evidence="1">
    <location>
        <begin position="134"/>
        <end position="156"/>
    </location>
</feature>
<evidence type="ECO:0000313" key="3">
    <source>
        <dbReference type="Proteomes" id="UP001236014"/>
    </source>
</evidence>
<protein>
    <submittedName>
        <fullName evidence="2">Uncharacterized protein</fullName>
    </submittedName>
</protein>
<reference evidence="2 3" key="1">
    <citation type="submission" date="2023-06" db="EMBL/GenBank/DDBJ databases">
        <authorList>
            <person name="Oyuntsetseg B."/>
            <person name="Kim S.B."/>
        </authorList>
    </citation>
    <scope>NUCLEOTIDE SEQUENCE [LARGE SCALE GENOMIC DNA]</scope>
    <source>
        <strain evidence="2 3">2-15</strain>
    </source>
</reference>
<feature type="transmembrane region" description="Helical" evidence="1">
    <location>
        <begin position="93"/>
        <end position="113"/>
    </location>
</feature>
<feature type="transmembrane region" description="Helical" evidence="1">
    <location>
        <begin position="168"/>
        <end position="195"/>
    </location>
</feature>
<feature type="transmembrane region" description="Helical" evidence="1">
    <location>
        <begin position="20"/>
        <end position="45"/>
    </location>
</feature>
<keyword evidence="3" id="KW-1185">Reference proteome</keyword>
<name>A0A9Y2IDM2_9PSEU</name>